<reference evidence="1 2" key="1">
    <citation type="submission" date="2020-07" db="EMBL/GenBank/DDBJ databases">
        <title>Roseicoccus Jingziensis gen. nov., sp. nov., isolated from coastal seawater.</title>
        <authorList>
            <person name="Feng X."/>
        </authorList>
    </citation>
    <scope>NUCLEOTIDE SEQUENCE [LARGE SCALE GENOMIC DNA]</scope>
    <source>
        <strain evidence="1 2">N1E253</strain>
    </source>
</reference>
<name>A0A851GN24_9BACT</name>
<dbReference type="AlphaFoldDB" id="A0A851GN24"/>
<organism evidence="1 2">
    <name type="scientific">Oceaniferula marina</name>
    <dbReference type="NCBI Taxonomy" id="2748318"/>
    <lineage>
        <taxon>Bacteria</taxon>
        <taxon>Pseudomonadati</taxon>
        <taxon>Verrucomicrobiota</taxon>
        <taxon>Verrucomicrobiia</taxon>
        <taxon>Verrucomicrobiales</taxon>
        <taxon>Verrucomicrobiaceae</taxon>
        <taxon>Oceaniferula</taxon>
    </lineage>
</organism>
<comment type="caution">
    <text evidence="1">The sequence shown here is derived from an EMBL/GenBank/DDBJ whole genome shotgun (WGS) entry which is preliminary data.</text>
</comment>
<dbReference type="Gene3D" id="2.120.10.30">
    <property type="entry name" value="TolB, C-terminal domain"/>
    <property type="match status" value="1"/>
</dbReference>
<dbReference type="EMBL" id="JACBAZ010000004">
    <property type="protein sequence ID" value="NWK56535.1"/>
    <property type="molecule type" value="Genomic_DNA"/>
</dbReference>
<evidence type="ECO:0008006" key="3">
    <source>
        <dbReference type="Google" id="ProtNLM"/>
    </source>
</evidence>
<proteinExistence type="predicted"/>
<dbReference type="SUPFAM" id="SSF101898">
    <property type="entry name" value="NHL repeat"/>
    <property type="match status" value="1"/>
</dbReference>
<gene>
    <name evidence="1" type="ORF">HW115_13015</name>
</gene>
<evidence type="ECO:0000313" key="1">
    <source>
        <dbReference type="EMBL" id="NWK56535.1"/>
    </source>
</evidence>
<sequence>MKVGLVLLETIDGFDVPECVLADGDVLYVSNIESEPGEYWNDDGRSHISRISADLQKRDLRWLDSSEEFPIHSAKGMCRLGSDLYFTDNTRLLRCDAITGEGLAVVAQGFEKANDLATDGRSVWLSDVAQGKVFCISPDGTQREIQAPAGVNGLTFRGDKMFAVSWDLHDLYELDPSGKKAPVAFGLAEHFTNLDGIETLDDGSFLVSDFKGNQVCHVSADRQRVTKLADVTTPADIGINREQGLLYVPSFLDNKVLVYRIKGSTE</sequence>
<protein>
    <recommendedName>
        <fullName evidence="3">SMP-30/Gluconolactonase/LRE-like region domain-containing protein</fullName>
    </recommendedName>
</protein>
<accession>A0A851GN24</accession>
<keyword evidence="2" id="KW-1185">Reference proteome</keyword>
<dbReference type="Proteomes" id="UP000557872">
    <property type="component" value="Unassembled WGS sequence"/>
</dbReference>
<dbReference type="InterPro" id="IPR011042">
    <property type="entry name" value="6-blade_b-propeller_TolB-like"/>
</dbReference>
<evidence type="ECO:0000313" key="2">
    <source>
        <dbReference type="Proteomes" id="UP000557872"/>
    </source>
</evidence>
<dbReference type="RefSeq" id="WP_178933302.1">
    <property type="nucleotide sequence ID" value="NZ_JACBAZ010000004.1"/>
</dbReference>